<dbReference type="Pfam" id="PF06224">
    <property type="entry name" value="AlkZ-like"/>
    <property type="match status" value="1"/>
</dbReference>
<sequence length="386" mass="42248">METKTSRAPSRPRAAVPAAPVLGRRALNRALLARQLLLERRATTAETALEHLVGLQAQAPYPPYYGLWSRLEDFHQDELVQLLEQGRAVRIVLMRATVHLVTARDCAALRPVVQSVLDRAFRSSPYARRTEGLDPAELASAGRELLAGGPRTPGQLREELGARWPDRDPAPLAEALRVLLPLVQLPPRAVWGEGGRQVYATAEDWTGIGPTGDPAPDGVLLRYLAAFGPASVRDMRTWSGLTGLREVVDRLRPRLRTFRDEDGTELFDLPEAPLPDPDTPAPVRFVAEFDNLLLSHADRSRVIGTHERKGMFTRNAVIPGAVLVDGFVRGKWRVERGRTATDVLVTPFGPMTGREREAVVEEGERLAAFAARGGAPAGEVRIAAAP</sequence>
<name>A0ABP5Y1M8_9ACTN</name>
<evidence type="ECO:0000313" key="2">
    <source>
        <dbReference type="Proteomes" id="UP001501358"/>
    </source>
</evidence>
<dbReference type="GO" id="GO:0003677">
    <property type="term" value="F:DNA binding"/>
    <property type="evidence" value="ECO:0007669"/>
    <property type="project" value="UniProtKB-KW"/>
</dbReference>
<dbReference type="InterPro" id="IPR009351">
    <property type="entry name" value="AlkZ-like"/>
</dbReference>
<reference evidence="2" key="1">
    <citation type="journal article" date="2019" name="Int. J. Syst. Evol. Microbiol.">
        <title>The Global Catalogue of Microorganisms (GCM) 10K type strain sequencing project: providing services to taxonomists for standard genome sequencing and annotation.</title>
        <authorList>
            <consortium name="The Broad Institute Genomics Platform"/>
            <consortium name="The Broad Institute Genome Sequencing Center for Infectious Disease"/>
            <person name="Wu L."/>
            <person name="Ma J."/>
        </authorList>
    </citation>
    <scope>NUCLEOTIDE SEQUENCE [LARGE SCALE GENOMIC DNA]</scope>
    <source>
        <strain evidence="2">JCM 6307</strain>
    </source>
</reference>
<gene>
    <name evidence="1" type="ORF">GCM10010406_06450</name>
</gene>
<comment type="caution">
    <text evidence="1">The sequence shown here is derived from an EMBL/GenBank/DDBJ whole genome shotgun (WGS) entry which is preliminary data.</text>
</comment>
<dbReference type="PANTHER" id="PTHR38479:SF2">
    <property type="entry name" value="WINGED HELIX DNA-BINDING DOMAIN-CONTAINING PROTEIN"/>
    <property type="match status" value="1"/>
</dbReference>
<evidence type="ECO:0000313" key="1">
    <source>
        <dbReference type="EMBL" id="GAA2473360.1"/>
    </source>
</evidence>
<protein>
    <submittedName>
        <fullName evidence="1">Winged helix DNA-binding domain-containing protein</fullName>
    </submittedName>
</protein>
<dbReference type="Proteomes" id="UP001501358">
    <property type="component" value="Unassembled WGS sequence"/>
</dbReference>
<dbReference type="EMBL" id="BAAATA010000003">
    <property type="protein sequence ID" value="GAA2473360.1"/>
    <property type="molecule type" value="Genomic_DNA"/>
</dbReference>
<keyword evidence="2" id="KW-1185">Reference proteome</keyword>
<organism evidence="1 2">
    <name type="scientific">Streptomyces thermolineatus</name>
    <dbReference type="NCBI Taxonomy" id="44033"/>
    <lineage>
        <taxon>Bacteria</taxon>
        <taxon>Bacillati</taxon>
        <taxon>Actinomycetota</taxon>
        <taxon>Actinomycetes</taxon>
        <taxon>Kitasatosporales</taxon>
        <taxon>Streptomycetaceae</taxon>
        <taxon>Streptomyces</taxon>
    </lineage>
</organism>
<accession>A0ABP5Y1M8</accession>
<dbReference type="RefSeq" id="WP_344381562.1">
    <property type="nucleotide sequence ID" value="NZ_BAAATA010000003.1"/>
</dbReference>
<dbReference type="PANTHER" id="PTHR38479">
    <property type="entry name" value="LMO0824 PROTEIN"/>
    <property type="match status" value="1"/>
</dbReference>
<proteinExistence type="predicted"/>
<keyword evidence="1" id="KW-0238">DNA-binding</keyword>